<comment type="caution">
    <text evidence="9">The sequence shown here is derived from an EMBL/GenBank/DDBJ whole genome shotgun (WGS) entry which is preliminary data.</text>
</comment>
<feature type="region of interest" description="Disordered" evidence="7">
    <location>
        <begin position="855"/>
        <end position="885"/>
    </location>
</feature>
<dbReference type="RefSeq" id="WP_129221993.1">
    <property type="nucleotide sequence ID" value="NZ_QYBC01000033.1"/>
</dbReference>
<dbReference type="Pfam" id="PF00004">
    <property type="entry name" value="AAA"/>
    <property type="match status" value="1"/>
</dbReference>
<dbReference type="PANTHER" id="PTHR11638:SF184">
    <property type="entry name" value="ATPASE WITH CHAPERONE ACTIVITY"/>
    <property type="match status" value="1"/>
</dbReference>
<dbReference type="InterPro" id="IPR003593">
    <property type="entry name" value="AAA+_ATPase"/>
</dbReference>
<dbReference type="Gene3D" id="3.40.50.300">
    <property type="entry name" value="P-loop containing nucleotide triphosphate hydrolases"/>
    <property type="match status" value="3"/>
</dbReference>
<evidence type="ECO:0000256" key="3">
    <source>
        <dbReference type="ARBA" id="ARBA00022741"/>
    </source>
</evidence>
<dbReference type="SMART" id="SM00382">
    <property type="entry name" value="AAA"/>
    <property type="match status" value="2"/>
</dbReference>
<dbReference type="AlphaFoldDB" id="A0A4Q2R6P4"/>
<keyword evidence="3" id="KW-0547">Nucleotide-binding</keyword>
<dbReference type="Pfam" id="PF10431">
    <property type="entry name" value="ClpB_D2-small"/>
    <property type="match status" value="1"/>
</dbReference>
<feature type="compositionally biased region" description="Basic and acidic residues" evidence="7">
    <location>
        <begin position="861"/>
        <end position="885"/>
    </location>
</feature>
<dbReference type="GO" id="GO:0005737">
    <property type="term" value="C:cytoplasm"/>
    <property type="evidence" value="ECO:0007669"/>
    <property type="project" value="TreeGrafter"/>
</dbReference>
<evidence type="ECO:0000256" key="5">
    <source>
        <dbReference type="ARBA" id="ARBA00023186"/>
    </source>
</evidence>
<dbReference type="GO" id="GO:0005524">
    <property type="term" value="F:ATP binding"/>
    <property type="evidence" value="ECO:0007669"/>
    <property type="project" value="UniProtKB-KW"/>
</dbReference>
<organism evidence="9 10">
    <name type="scientific">Lichenibacterium ramalinae</name>
    <dbReference type="NCBI Taxonomy" id="2316527"/>
    <lineage>
        <taxon>Bacteria</taxon>
        <taxon>Pseudomonadati</taxon>
        <taxon>Pseudomonadota</taxon>
        <taxon>Alphaproteobacteria</taxon>
        <taxon>Hyphomicrobiales</taxon>
        <taxon>Lichenihabitantaceae</taxon>
        <taxon>Lichenibacterium</taxon>
    </lineage>
</organism>
<dbReference type="InterPro" id="IPR004176">
    <property type="entry name" value="Clp_R_N"/>
</dbReference>
<dbReference type="Pfam" id="PF07724">
    <property type="entry name" value="AAA_2"/>
    <property type="match status" value="1"/>
</dbReference>
<dbReference type="Gene3D" id="1.10.1780.10">
    <property type="entry name" value="Clp, N-terminal domain"/>
    <property type="match status" value="1"/>
</dbReference>
<dbReference type="InterPro" id="IPR018368">
    <property type="entry name" value="ClpA/B_CS1"/>
</dbReference>
<dbReference type="InterPro" id="IPR001270">
    <property type="entry name" value="ClpA/B"/>
</dbReference>
<evidence type="ECO:0000256" key="6">
    <source>
        <dbReference type="PROSITE-ProRule" id="PRU01251"/>
    </source>
</evidence>
<keyword evidence="10" id="KW-1185">Reference proteome</keyword>
<dbReference type="InterPro" id="IPR050130">
    <property type="entry name" value="ClpA_ClpB"/>
</dbReference>
<reference evidence="9 10" key="2">
    <citation type="submission" date="2019-02" db="EMBL/GenBank/DDBJ databases">
        <title>'Lichenibacterium ramalinii' gen. nov. sp. nov., 'Lichenibacterium minor' gen. nov. sp. nov.</title>
        <authorList>
            <person name="Pankratov T."/>
        </authorList>
    </citation>
    <scope>NUCLEOTIDE SEQUENCE [LARGE SCALE GENOMIC DNA]</scope>
    <source>
        <strain evidence="9 10">RmlP001</strain>
    </source>
</reference>
<proteinExistence type="inferred from homology"/>
<keyword evidence="5" id="KW-0143">Chaperone</keyword>
<evidence type="ECO:0000259" key="8">
    <source>
        <dbReference type="PROSITE" id="PS51903"/>
    </source>
</evidence>
<dbReference type="PROSITE" id="PS51903">
    <property type="entry name" value="CLP_R"/>
    <property type="match status" value="1"/>
</dbReference>
<dbReference type="InterPro" id="IPR036628">
    <property type="entry name" value="Clp_N_dom_sf"/>
</dbReference>
<dbReference type="Proteomes" id="UP000289411">
    <property type="component" value="Unassembled WGS sequence"/>
</dbReference>
<dbReference type="SMART" id="SM01086">
    <property type="entry name" value="ClpB_D2-small"/>
    <property type="match status" value="1"/>
</dbReference>
<dbReference type="NCBIfam" id="TIGR03345">
    <property type="entry name" value="VI_ClpV1"/>
    <property type="match status" value="1"/>
</dbReference>
<dbReference type="EMBL" id="QYBC01000033">
    <property type="protein sequence ID" value="RYB01611.1"/>
    <property type="molecule type" value="Genomic_DNA"/>
</dbReference>
<dbReference type="GO" id="GO:0016887">
    <property type="term" value="F:ATP hydrolysis activity"/>
    <property type="evidence" value="ECO:0007669"/>
    <property type="project" value="InterPro"/>
</dbReference>
<dbReference type="SUPFAM" id="SSF81923">
    <property type="entry name" value="Double Clp-N motif"/>
    <property type="match status" value="1"/>
</dbReference>
<dbReference type="OrthoDB" id="9803641at2"/>
<keyword evidence="4" id="KW-0067">ATP-binding</keyword>
<gene>
    <name evidence="9" type="primary">tssH</name>
    <name evidence="9" type="ORF">D3272_25145</name>
</gene>
<dbReference type="InterPro" id="IPR027417">
    <property type="entry name" value="P-loop_NTPase"/>
</dbReference>
<accession>A0A4Q2R6P4</accession>
<dbReference type="InterPro" id="IPR017729">
    <property type="entry name" value="ATPase_T6SS_ClpV1"/>
</dbReference>
<evidence type="ECO:0000256" key="1">
    <source>
        <dbReference type="ARBA" id="ARBA00008675"/>
    </source>
</evidence>
<dbReference type="PRINTS" id="PR00300">
    <property type="entry name" value="CLPPROTEASEA"/>
</dbReference>
<dbReference type="CDD" id="cd00009">
    <property type="entry name" value="AAA"/>
    <property type="match status" value="1"/>
</dbReference>
<dbReference type="InterPro" id="IPR041546">
    <property type="entry name" value="ClpA/ClpB_AAA_lid"/>
</dbReference>
<evidence type="ECO:0000256" key="2">
    <source>
        <dbReference type="ARBA" id="ARBA00022737"/>
    </source>
</evidence>
<name>A0A4Q2R6P4_9HYPH</name>
<evidence type="ECO:0000256" key="4">
    <source>
        <dbReference type="ARBA" id="ARBA00022840"/>
    </source>
</evidence>
<dbReference type="PANTHER" id="PTHR11638">
    <property type="entry name" value="ATP-DEPENDENT CLP PROTEASE"/>
    <property type="match status" value="1"/>
</dbReference>
<feature type="domain" description="Clp R" evidence="8">
    <location>
        <begin position="10"/>
        <end position="150"/>
    </location>
</feature>
<comment type="similarity">
    <text evidence="1">Belongs to the ClpA/ClpB family.</text>
</comment>
<keyword evidence="2 6" id="KW-0677">Repeat</keyword>
<evidence type="ECO:0000313" key="9">
    <source>
        <dbReference type="EMBL" id="RYB01611.1"/>
    </source>
</evidence>
<evidence type="ECO:0000313" key="10">
    <source>
        <dbReference type="Proteomes" id="UP000289411"/>
    </source>
</evidence>
<evidence type="ECO:0000256" key="7">
    <source>
        <dbReference type="SAM" id="MobiDB-lite"/>
    </source>
</evidence>
<dbReference type="InterPro" id="IPR019489">
    <property type="entry name" value="Clp_ATPase_C"/>
</dbReference>
<dbReference type="CDD" id="cd19499">
    <property type="entry name" value="RecA-like_ClpB_Hsp104-like"/>
    <property type="match status" value="1"/>
</dbReference>
<protein>
    <submittedName>
        <fullName evidence="9">Type VI secretion system ATPase TssH</fullName>
    </submittedName>
</protein>
<dbReference type="InterPro" id="IPR003959">
    <property type="entry name" value="ATPase_AAA_core"/>
</dbReference>
<reference evidence="9 10" key="1">
    <citation type="submission" date="2018-09" db="EMBL/GenBank/DDBJ databases">
        <authorList>
            <person name="Grouzdev D.S."/>
            <person name="Krutkina M.S."/>
        </authorList>
    </citation>
    <scope>NUCLEOTIDE SEQUENCE [LARGE SCALE GENOMIC DNA]</scope>
    <source>
        <strain evidence="9 10">RmlP001</strain>
    </source>
</reference>
<dbReference type="Gene3D" id="1.10.8.60">
    <property type="match status" value="1"/>
</dbReference>
<dbReference type="GO" id="GO:0034605">
    <property type="term" value="P:cellular response to heat"/>
    <property type="evidence" value="ECO:0007669"/>
    <property type="project" value="TreeGrafter"/>
</dbReference>
<dbReference type="Pfam" id="PF17871">
    <property type="entry name" value="AAA_lid_9"/>
    <property type="match status" value="1"/>
</dbReference>
<dbReference type="PROSITE" id="PS00870">
    <property type="entry name" value="CLPAB_1"/>
    <property type="match status" value="1"/>
</dbReference>
<dbReference type="SUPFAM" id="SSF52540">
    <property type="entry name" value="P-loop containing nucleoside triphosphate hydrolases"/>
    <property type="match status" value="2"/>
</dbReference>
<sequence>MTVFDLRVVVSRLESGLKTSLEAGVSRAFSRGNGQVEIEHWLGELLAAGSTAEPSLAALDVPRRRAADEVASALDRLPGGHGGAPALSRTLLEWVEEAWLNASLRFGRDAVAPEDLLLALTTSSTLARVARAIAPSLRLDEGRALALAASVKPEARAVARAEGGAPAAPPGADAQELERYTLDLTAQARAGKLDPVVGREAELRQVIDILLRRRQNNPILTGEAGVGKTAVVEALAARVAAGTVPARLRGVEVRSLDLGLLQAGAGVKGEFERRLTGVIAGIKGSPRPVILFVDEAHTMIGAGNAPGSGDAANLLKPALARGELRTVAATTWSEYKRHIERDPALTRRFQVVKVGEPEPETAVRMLRALVPSLEAHHGVTIHDEALRDAVRLSARYIPDRQLPDKAISVLDTACANVAMSRTADPAALEDAEAEAEALGVEIGRLGRAHELDAAAERDAAMARLAVVEARRGALADRLARERALVGQHDAASEDGAEAVAERRRLRDALSALQDGEPLVHRAVDRDAVAGVVARWTGVPLGRLLRDAVSSALSLEERLRERVVGQDAALGTVAAAMRNAAAGLADPRKPPAVFLFVGTSGVGKTETALALADQYFGGPQHLSVIALSEFKEEHKVSTLLGSPPGYVGYGEGGVLTEAVRRRPYGLLLLDEVEKAHPGVQDVFYQLFDKGSLRDGEGRDVGFHNTAIILTSNAGSDTLAALSADPETMPEGEALVDALRPELLRHFKPAFLGRVTVVPFLPLDEATLRRIVRLQLGRLAERFAAAHRAALRIDDGVLDAIAERCLVAEIGARAVEGIVAREILPPLSGLVLDRAVAGLAAGDIRLSLGEGARIAVRPEGGPGEDRRAASADDGRAGSRAEEARADAGEIAIAGE</sequence>